<dbReference type="GO" id="GO:0003676">
    <property type="term" value="F:nucleic acid binding"/>
    <property type="evidence" value="ECO:0007669"/>
    <property type="project" value="InterPro"/>
</dbReference>
<reference evidence="11" key="2">
    <citation type="submission" date="2006-06" db="EMBL/GenBank/DDBJ databases">
        <authorList>
            <person name="Buell R."/>
            <person name="Wing R.A."/>
            <person name="McCombie W.A."/>
            <person name="Ouyang S."/>
        </authorList>
    </citation>
    <scope>NUCLEOTIDE SEQUENCE</scope>
</reference>
<feature type="compositionally biased region" description="Basic residues" evidence="9">
    <location>
        <begin position="419"/>
        <end position="430"/>
    </location>
</feature>
<feature type="compositionally biased region" description="Low complexity" evidence="9">
    <location>
        <begin position="79"/>
        <end position="89"/>
    </location>
</feature>
<dbReference type="InterPro" id="IPR002156">
    <property type="entry name" value="RNaseH_domain"/>
</dbReference>
<dbReference type="Pfam" id="PF00078">
    <property type="entry name" value="RVT_1"/>
    <property type="match status" value="1"/>
</dbReference>
<organism evidence="11">
    <name type="scientific">Oryza sativa subsp. japonica</name>
    <name type="common">Rice</name>
    <dbReference type="NCBI Taxonomy" id="39947"/>
    <lineage>
        <taxon>Eukaryota</taxon>
        <taxon>Viridiplantae</taxon>
        <taxon>Streptophyta</taxon>
        <taxon>Embryophyta</taxon>
        <taxon>Tracheophyta</taxon>
        <taxon>Spermatophyta</taxon>
        <taxon>Magnoliopsida</taxon>
        <taxon>Liliopsida</taxon>
        <taxon>Poales</taxon>
        <taxon>Poaceae</taxon>
        <taxon>BOP clade</taxon>
        <taxon>Oryzoideae</taxon>
        <taxon>Oryzeae</taxon>
        <taxon>Oryzinae</taxon>
        <taxon>Oryza</taxon>
        <taxon>Oryza sativa</taxon>
    </lineage>
</organism>
<dbReference type="PANTHER" id="PTHR37984:SF5">
    <property type="entry name" value="PROTEIN NYNRIN-LIKE"/>
    <property type="match status" value="1"/>
</dbReference>
<keyword evidence="7" id="KW-0695">RNA-directed DNA polymerase</keyword>
<dbReference type="PANTHER" id="PTHR37984">
    <property type="entry name" value="PROTEIN CBG26694"/>
    <property type="match status" value="1"/>
</dbReference>
<feature type="compositionally biased region" description="Low complexity" evidence="9">
    <location>
        <begin position="149"/>
        <end position="161"/>
    </location>
</feature>
<keyword evidence="4" id="KW-0540">Nuclease</keyword>
<feature type="region of interest" description="Disordered" evidence="9">
    <location>
        <begin position="402"/>
        <end position="475"/>
    </location>
</feature>
<evidence type="ECO:0000256" key="9">
    <source>
        <dbReference type="SAM" id="MobiDB-lite"/>
    </source>
</evidence>
<evidence type="ECO:0000313" key="11">
    <source>
        <dbReference type="EMBL" id="ABF97875.1"/>
    </source>
</evidence>
<dbReference type="GO" id="GO:0003964">
    <property type="term" value="F:RNA-directed DNA polymerase activity"/>
    <property type="evidence" value="ECO:0007669"/>
    <property type="project" value="UniProtKB-KW"/>
</dbReference>
<dbReference type="InterPro" id="IPR036397">
    <property type="entry name" value="RNaseH_sf"/>
</dbReference>
<evidence type="ECO:0000256" key="2">
    <source>
        <dbReference type="ARBA" id="ARBA00022679"/>
    </source>
</evidence>
<keyword evidence="5" id="KW-0255">Endonuclease</keyword>
<feature type="compositionally biased region" description="Acidic residues" evidence="9">
    <location>
        <begin position="533"/>
        <end position="543"/>
    </location>
</feature>
<dbReference type="CDD" id="cd00303">
    <property type="entry name" value="retropepsin_like"/>
    <property type="match status" value="1"/>
</dbReference>
<keyword evidence="6" id="KW-0378">Hydrolase</keyword>
<dbReference type="Gene3D" id="3.30.70.270">
    <property type="match status" value="2"/>
</dbReference>
<name>Q10G29_ORYSJ</name>
<evidence type="ECO:0000256" key="1">
    <source>
        <dbReference type="ARBA" id="ARBA00012493"/>
    </source>
</evidence>
<feature type="region of interest" description="Disordered" evidence="9">
    <location>
        <begin position="1133"/>
        <end position="1236"/>
    </location>
</feature>
<feature type="compositionally biased region" description="Basic and acidic residues" evidence="9">
    <location>
        <begin position="454"/>
        <end position="471"/>
    </location>
</feature>
<feature type="compositionally biased region" description="Basic and acidic residues" evidence="9">
    <location>
        <begin position="59"/>
        <end position="69"/>
    </location>
</feature>
<gene>
    <name evidence="11" type="ordered locus">LOC_Os03g44390</name>
</gene>
<dbReference type="Gene3D" id="2.40.70.10">
    <property type="entry name" value="Acid Proteases"/>
    <property type="match status" value="1"/>
</dbReference>
<evidence type="ECO:0000256" key="5">
    <source>
        <dbReference type="ARBA" id="ARBA00022759"/>
    </source>
</evidence>
<evidence type="ECO:0000256" key="7">
    <source>
        <dbReference type="ARBA" id="ARBA00022918"/>
    </source>
</evidence>
<dbReference type="InterPro" id="IPR005162">
    <property type="entry name" value="Retrotrans_gag_dom"/>
</dbReference>
<dbReference type="PROSITE" id="PS50994">
    <property type="entry name" value="INTEGRASE"/>
    <property type="match status" value="1"/>
</dbReference>
<dbReference type="Pfam" id="PF13456">
    <property type="entry name" value="RVT_3"/>
    <property type="match status" value="1"/>
</dbReference>
<evidence type="ECO:0000259" key="10">
    <source>
        <dbReference type="PROSITE" id="PS50994"/>
    </source>
</evidence>
<feature type="compositionally biased region" description="Basic and acidic residues" evidence="9">
    <location>
        <begin position="498"/>
        <end position="513"/>
    </location>
</feature>
<feature type="region of interest" description="Disordered" evidence="9">
    <location>
        <begin position="117"/>
        <end position="215"/>
    </location>
</feature>
<dbReference type="iPTMnet" id="Q10G29"/>
<feature type="region of interest" description="Disordered" evidence="9">
    <location>
        <begin position="498"/>
        <end position="544"/>
    </location>
</feature>
<accession>Q10G29</accession>
<feature type="compositionally biased region" description="Low complexity" evidence="9">
    <location>
        <begin position="125"/>
        <end position="141"/>
    </location>
</feature>
<feature type="compositionally biased region" description="Low complexity" evidence="9">
    <location>
        <begin position="1182"/>
        <end position="1192"/>
    </location>
</feature>
<dbReference type="InterPro" id="IPR021109">
    <property type="entry name" value="Peptidase_aspartic_dom_sf"/>
</dbReference>
<dbReference type="InterPro" id="IPR043502">
    <property type="entry name" value="DNA/RNA_pol_sf"/>
</dbReference>
<keyword evidence="8" id="KW-0233">DNA recombination</keyword>
<feature type="compositionally biased region" description="Basic and acidic residues" evidence="9">
    <location>
        <begin position="1217"/>
        <end position="1232"/>
    </location>
</feature>
<feature type="domain" description="Integrase catalytic" evidence="10">
    <location>
        <begin position="1589"/>
        <end position="1755"/>
    </location>
</feature>
<dbReference type="InterPro" id="IPR001584">
    <property type="entry name" value="Integrase_cat-core"/>
</dbReference>
<dbReference type="EC" id="2.7.7.49" evidence="1"/>
<dbReference type="GO" id="GO:0004523">
    <property type="term" value="F:RNA-DNA hybrid ribonuclease activity"/>
    <property type="evidence" value="ECO:0007669"/>
    <property type="project" value="InterPro"/>
</dbReference>
<dbReference type="InterPro" id="IPR000477">
    <property type="entry name" value="RT_dom"/>
</dbReference>
<evidence type="ECO:0000256" key="3">
    <source>
        <dbReference type="ARBA" id="ARBA00022695"/>
    </source>
</evidence>
<dbReference type="InterPro" id="IPR012337">
    <property type="entry name" value="RNaseH-like_sf"/>
</dbReference>
<dbReference type="CDD" id="cd09279">
    <property type="entry name" value="RNase_HI_like"/>
    <property type="match status" value="1"/>
</dbReference>
<keyword evidence="3" id="KW-0548">Nucleotidyltransferase</keyword>
<dbReference type="CDD" id="cd01647">
    <property type="entry name" value="RT_LTR"/>
    <property type="match status" value="1"/>
</dbReference>
<feature type="compositionally biased region" description="Pro residues" evidence="9">
    <location>
        <begin position="1158"/>
        <end position="1181"/>
    </location>
</feature>
<evidence type="ECO:0000256" key="6">
    <source>
        <dbReference type="ARBA" id="ARBA00022801"/>
    </source>
</evidence>
<feature type="compositionally biased region" description="Basic and acidic residues" evidence="9">
    <location>
        <begin position="522"/>
        <end position="532"/>
    </location>
</feature>
<dbReference type="SUPFAM" id="SSF56672">
    <property type="entry name" value="DNA/RNA polymerases"/>
    <property type="match status" value="1"/>
</dbReference>
<evidence type="ECO:0000256" key="8">
    <source>
        <dbReference type="ARBA" id="ARBA00023172"/>
    </source>
</evidence>
<dbReference type="GO" id="GO:0015074">
    <property type="term" value="P:DNA integration"/>
    <property type="evidence" value="ECO:0007669"/>
    <property type="project" value="InterPro"/>
</dbReference>
<feature type="compositionally biased region" description="Low complexity" evidence="9">
    <location>
        <begin position="402"/>
        <end position="418"/>
    </location>
</feature>
<evidence type="ECO:0000256" key="4">
    <source>
        <dbReference type="ARBA" id="ARBA00022722"/>
    </source>
</evidence>
<dbReference type="Gene3D" id="3.30.420.10">
    <property type="entry name" value="Ribonuclease H-like superfamily/Ribonuclease H"/>
    <property type="match status" value="2"/>
</dbReference>
<dbReference type="InterPro" id="IPR041373">
    <property type="entry name" value="RT_RNaseH"/>
</dbReference>
<dbReference type="Pfam" id="PF00665">
    <property type="entry name" value="rve"/>
    <property type="match status" value="1"/>
</dbReference>
<proteinExistence type="predicted"/>
<dbReference type="Pfam" id="PF17917">
    <property type="entry name" value="RT_RNaseH"/>
    <property type="match status" value="1"/>
</dbReference>
<reference evidence="11" key="1">
    <citation type="journal article" date="2005" name="Genome Res.">
        <title>Sequence, annotation, and analysis of synteny between rice chromosome 3 and diverged grass species.</title>
        <authorList>
            <consortium name="Rice Chromosome 3 Sequencing Consortium"/>
            <person name="Buell C.R."/>
            <person name="Yuan Q."/>
            <person name="Ouyang S."/>
            <person name="Liu J."/>
            <person name="Zhu W."/>
            <person name="Wang A."/>
            <person name="Maiti R."/>
            <person name="Haas B."/>
            <person name="Wortman J."/>
            <person name="Pertea M."/>
            <person name="Jones K.M."/>
            <person name="Kim M."/>
            <person name="Overton L."/>
            <person name="Tsitrin T."/>
            <person name="Fadrosh D."/>
            <person name="Bera J."/>
            <person name="Weaver B."/>
            <person name="Jin S."/>
            <person name="Johri S."/>
            <person name="Reardon M."/>
            <person name="Webb K."/>
            <person name="Hill J."/>
            <person name="Moffat K."/>
            <person name="Tallon L."/>
            <person name="Van Aken S."/>
            <person name="Lewis M."/>
            <person name="Utterback T."/>
            <person name="Feldblyum T."/>
            <person name="Zismann V."/>
            <person name="Iobst S."/>
            <person name="Hsiao J."/>
            <person name="de Vazeille A.R."/>
            <person name="Salzberg S.L."/>
            <person name="White O."/>
            <person name="Fraser C."/>
            <person name="Yu Y."/>
            <person name="Kim H."/>
            <person name="Rambo T."/>
            <person name="Currie J."/>
            <person name="Collura K."/>
            <person name="Kernodle-Thompson S."/>
            <person name="Wei F."/>
            <person name="Kudrna K."/>
            <person name="Ammiraju J.S."/>
            <person name="Luo M."/>
            <person name="Goicoechea J.L."/>
            <person name="Wing R.A."/>
            <person name="Henry D."/>
            <person name="Oates R."/>
            <person name="Palmer M."/>
            <person name="Pries G."/>
            <person name="Saski C."/>
            <person name="Simmons J."/>
            <person name="Soderlund C."/>
            <person name="Nelson W."/>
            <person name="de la Bastide M."/>
            <person name="Spiegel L."/>
            <person name="Nascimento L."/>
            <person name="Huang E."/>
            <person name="Preston R."/>
            <person name="Zutavern T."/>
            <person name="Palmer L."/>
            <person name="O'Shaughnessy A."/>
            <person name="Dike S."/>
            <person name="McCombie W.R."/>
            <person name="Minx P."/>
            <person name="Cordum H."/>
            <person name="Wilson R."/>
            <person name="Jin W."/>
            <person name="Lee H.R."/>
            <person name="Jiang J."/>
            <person name="Jackson S."/>
        </authorList>
    </citation>
    <scope>NUCLEOTIDE SEQUENCE [LARGE SCALE GENOMIC DNA]</scope>
</reference>
<dbReference type="Pfam" id="PF03732">
    <property type="entry name" value="Retrotrans_gag"/>
    <property type="match status" value="1"/>
</dbReference>
<dbReference type="InterPro" id="IPR043128">
    <property type="entry name" value="Rev_trsase/Diguanyl_cyclase"/>
</dbReference>
<dbReference type="Gene3D" id="3.10.10.10">
    <property type="entry name" value="HIV Type 1 Reverse Transcriptase, subunit A, domain 1"/>
    <property type="match status" value="1"/>
</dbReference>
<dbReference type="Gene3D" id="1.10.340.70">
    <property type="match status" value="1"/>
</dbReference>
<feature type="region of interest" description="Disordered" evidence="9">
    <location>
        <begin position="1423"/>
        <end position="1461"/>
    </location>
</feature>
<feature type="region of interest" description="Disordered" evidence="9">
    <location>
        <begin position="1"/>
        <end position="101"/>
    </location>
</feature>
<dbReference type="InterPro" id="IPR050951">
    <property type="entry name" value="Retrovirus_Pol_polyprotein"/>
</dbReference>
<sequence>MAERAVAHNLSPSASGDDGEQNPRRRARTPPSPSRRGLGRGEALEEVERSATSPPAGDGEGRRDEERRLLVYGDGSTPQGALQAAGALLRHPPVVPDPETPARRWLDDVADLVMTAQQRLGAGGRSSATKTSGAATAGSASSRRRARRAAAITRRSSSIPSSTPPTQEGVRGGPDARLSIERRRNGRRAAHATEGASSSGAPLRSGHGGQPPVSPVGGAGCRAFVASLRNVRWPPRFRPTITEKYDGSVNPAEFLHIYTTGIEAAGGDDRVMANFFPMALKGQARGWLMNLPPASVHSWEDLCQQFTMNFQGTYPRPGEEADLHAVQRRDDESLRSYIQRFCQVRNTIPCIPAHAVIYAFRGGVRHNYMLEKIASKEPQTTAELFQLADRVARKEEAWTWNSSGSGVAASVAPGSAARSGRRDRRRKKRSAHSDDEGHVLAVEGASRATRKGRPASDKKKEAGAPSRERPTGKWCSVHNTSLHDLADCRAVKSLAERTRKWEEERRQERREGKAPAAPAGNRRSEAKQKAPAEDIDDGDDDLGFQEPEATIATVDGGACAHASRRSLKAMKRELLAAAPTHEATRRARWSEVALTFDQTDHPPFAMLGRVLIDGGAALNILSPAAFDAIKAPGMVLWPSQPIIGVTPGHTWPLGHIDLPVTFGGSANFRTERVNFDVADLSLPYNAVLGRPALVKFMAAVHYAYLQMKMPGPSGPISVHGDLKVALACMEQRADHLAAASKPEGGNERLSTSVPAAPRQRMITCDEVPVKEEDALVSFLRANADVFAWRPADMPGVPREVIEHRLAVRPGARPVRQKVRRQAPERQAFIREEVARLLEAGFIREVIHPEWLANPVVVPKANGKLRMCIDYTDLNKACPKDPYPLPRIDQIVDSTAGCDLLCFLDAYSGYHQIHMAREDEEKTAFITPIGTYCYTTMPFGLKNAGPTFQRTTRISLGNQIGRNVEAYVDDLVVKTRNQETLLSDLAETFESLRSARIKLNPDKCVFGVPAGKLLGFLVSARGIEANPEKIRAIERMRPPSKLRDVQCVIGCMAALSRFISRLGEKALPLFKLLKRSGPFTWTEEAERAFTQLKAYLSSPPVLVTSEPDEPLLLYLAATPQVVSAALVVERDEDNHHSAHPHPMLTRPRREQGGEAPEPNGGPRPPTAGAGPPPACPTVPGAPDPQDGPGATAGRPRLSPSDPEVVGTEVECAPGGLSDEERPGDAAPGEEDRPRRKVQRPVYFVSEALRDAKTRYPQAQKMLYAILMASRKLRHYFQAHRVTVVTSYPLGQILHNREGTGRVGAGAGVTLTSPSGDVLRYLVRLDFRATNNMAEYEGLLAGLRVAAGLGIRRLLVLGDSQLVVNQVCKEYRCSDPQMDAYVRQVRRMERHFDGIELRHVPRRDNAVADELSRLASSRAQTPLGAFEERLAQPSARPDPLGETDAPERPPRPVGVQASGPEGSAPSSLRLIAWIAEIQAYLADKTLPEDREGSERVQRISKRYVLVEGTLYRRAANGVLLKCIPREQGVELLADIHEGECGAHSTSRTLVGKAFRQGFYWPTALNDVVDLVRRCRACQFHARQTHQPAQALQTIPLSWPFAVWGLDILGPFRRAPGGFEYLYVAVDKFTKWPEAYPVIKIDKHSTLKFIKGITARFGVPNRIITDNGTQFTSELFGDYCEDMGIKLCFASPAHPRSNGQVERANAEILKGLKTKTFNILKKHGDSWIEELPAVLWANRTTLSRATGETPFFLVYGAEAVLPSELTLRSSRATMYCEADQDQLRRDDLDYLEERRRRAVLRATRYQQSLRRYHQRHVRARSLCVDDLVLRRVQTRAGLSKLSPMWEGPYRVIGVPRPGSVWLATGDGTELPNPWNIEHLRRFYP</sequence>
<dbReference type="GO" id="GO:0006310">
    <property type="term" value="P:DNA recombination"/>
    <property type="evidence" value="ECO:0007669"/>
    <property type="project" value="UniProtKB-KW"/>
</dbReference>
<dbReference type="EMBL" id="DP000009">
    <property type="protein sequence ID" value="ABF97875.1"/>
    <property type="molecule type" value="Genomic_DNA"/>
</dbReference>
<protein>
    <recommendedName>
        <fullName evidence="1">RNA-directed DNA polymerase</fullName>
        <ecNumber evidence="1">2.7.7.49</ecNumber>
    </recommendedName>
</protein>
<dbReference type="SUPFAM" id="SSF53098">
    <property type="entry name" value="Ribonuclease H-like"/>
    <property type="match status" value="2"/>
</dbReference>
<keyword evidence="2" id="KW-0808">Transferase</keyword>